<feature type="region of interest" description="Disordered" evidence="1">
    <location>
        <begin position="783"/>
        <end position="806"/>
    </location>
</feature>
<keyword evidence="3" id="KW-1185">Reference proteome</keyword>
<feature type="region of interest" description="Disordered" evidence="1">
    <location>
        <begin position="1314"/>
        <end position="1334"/>
    </location>
</feature>
<dbReference type="EMBL" id="PZQS01000005">
    <property type="protein sequence ID" value="PVD29877.1"/>
    <property type="molecule type" value="Genomic_DNA"/>
</dbReference>
<feature type="region of interest" description="Disordered" evidence="1">
    <location>
        <begin position="649"/>
        <end position="668"/>
    </location>
</feature>
<sequence>MGREAHPGCGGVGGRTSLPLGGAPDRLQAVVGGWATRLRATPGRRVGSRPRRCKAEWGGSAAAFTTWTSGARSTRLQGGVGGSPAFYHWAEHHRCKAGVGGRTSFTTGQEQAQRGVGGGRTTLSPAASGWWVGRHQLTTGRSTTPAARRVWGVFGYYHGQEHTRQRGWVGPAFTHWAGAPPRLAKQGGVCGLGRALYHCARAPAASTHHPAEAAWWIGPALSFLWNQLVGWPAEHWAQESPSPAARRGGVGQFHGAEHTPGCKAGSWGSGHTALHGRGRAPTPAAWEREHHPAATVWWSEGLTLAEHPGLQGSLRTACRCLYLYLLALPCTTPVPKEQTGCKACGVGRHYFFTTAAGQEHHPGLWVGSRHGCGWGWQLYHWQHPPAARRVGGSDTSLTTTGTGAPPGCKRRVGGSAPALPLGSSTTPAEGGGWVVGTSHFYHWAESTTPAARRGGGSQLSCGGSTFTTGQEHHLVLRAARRVWVGRHSFTTGQEHHHRLQAVVGSAPALPLGRAPPGACGGSAQLYQLAGAPPGCKAGWGGSQQLYHGRSTPAARRGGLQSPGAPPPAAGGCGGSAPAYHWRSSTTRLQGGCGWVGTSFTTGQRTHPGCKRGGGSAPALPLAGAHPAARRGGWVGTSFTTGQEPTTRLQGGVGGSAPALPLGRSTTPAARRGGWVGTAFHWAGAPGCTSAGGWVAPALPLGRSTTRLQGGWVGRHQLAAPPGCQRVWWAAAAWDPLTLGRSTTPAARRGGWVAPALPLGEHTRLQGGQRVGGSAPALHWAEHHPAARRGGGSDQLTTGRSTPGCRRVGAHSALPLGRAPRCKAVWVGRHSFTWQSTTPAEGGVGGSAQLTLGRSTKPGCRRVWWVAPGFTKVLLLHLQAHRLQGGWVGRHSFTTGRSTTRLQGGLPWVGGVGTSFYTGAREHDTRLQGGWRWSAPLFTGQEHHPAARRVWVGVGTAALPAWVGPHWAGASTPLALGHQLYWAGAPPGARRVVGGSAQLPLGRRPPRLQGGVGGSGHQAYRALVRSNHPAASAWWVVSAPALVPRTGQSTTPGCKAVWVSAPAYTVLAGAPPRLQGGVMGGRHSFFTAAPPRLVVAPFYHWGRRHHRLQGGCGWSKLEHSLPFFTGQEHHPGCKRWVGRHQLLHWAGAPPLQGGCGWVGIRFPQTSTGGDHPGAGGWVGRHHYWAGAPPLPKRVWVGPVTALLQGRCSVSFTTGQSNPGCKAVGVGGSHQLYHWQDTTPAAQGGVGGSVSTSLHLGRRPAPPCKRVWCGRHQLYFTEWPAFTTPAAAGGWVASAQSGAHPGCKAGGWVDSFTTGTGSTHQDQLTLQGAGPAPQPLAPRKERAARVWTSCWQRAARHQLPAGGWFFTGSAGQEHHPACKRVGGFGKGRRHHRLQGGGMCLHGWVFFTGRACRGVGGLFFYPLQGHHTGCRAGLGGLGSNLGDPQPPITHAMERICGGSAPVNHNFATPRSTLQGLCGTV</sequence>
<proteinExistence type="predicted"/>
<evidence type="ECO:0000313" key="2">
    <source>
        <dbReference type="EMBL" id="PVD29877.1"/>
    </source>
</evidence>
<feature type="compositionally biased region" description="Polar residues" evidence="1">
    <location>
        <begin position="1314"/>
        <end position="1323"/>
    </location>
</feature>
<feature type="region of interest" description="Disordered" evidence="1">
    <location>
        <begin position="542"/>
        <end position="575"/>
    </location>
</feature>
<name>A0A2T7P8W9_POMCA</name>
<reference evidence="2 3" key="1">
    <citation type="submission" date="2018-04" db="EMBL/GenBank/DDBJ databases">
        <title>The genome of golden apple snail Pomacea canaliculata provides insight into stress tolerance and invasive adaptation.</title>
        <authorList>
            <person name="Liu C."/>
            <person name="Liu B."/>
            <person name="Ren Y."/>
            <person name="Zhang Y."/>
            <person name="Wang H."/>
            <person name="Li S."/>
            <person name="Jiang F."/>
            <person name="Yin L."/>
            <person name="Zhang G."/>
            <person name="Qian W."/>
            <person name="Fan W."/>
        </authorList>
    </citation>
    <scope>NUCLEOTIDE SEQUENCE [LARGE SCALE GENOMIC DNA]</scope>
    <source>
        <strain evidence="2">SZHN2017</strain>
        <tissue evidence="2">Muscle</tissue>
    </source>
</reference>
<feature type="region of interest" description="Disordered" evidence="1">
    <location>
        <begin position="389"/>
        <end position="427"/>
    </location>
</feature>
<comment type="caution">
    <text evidence="2">The sequence shown here is derived from an EMBL/GenBank/DDBJ whole genome shotgun (WGS) entry which is preliminary data.</text>
</comment>
<protein>
    <submittedName>
        <fullName evidence="2">Uncharacterized protein</fullName>
    </submittedName>
</protein>
<organism evidence="2 3">
    <name type="scientific">Pomacea canaliculata</name>
    <name type="common">Golden apple snail</name>
    <dbReference type="NCBI Taxonomy" id="400727"/>
    <lineage>
        <taxon>Eukaryota</taxon>
        <taxon>Metazoa</taxon>
        <taxon>Spiralia</taxon>
        <taxon>Lophotrochozoa</taxon>
        <taxon>Mollusca</taxon>
        <taxon>Gastropoda</taxon>
        <taxon>Caenogastropoda</taxon>
        <taxon>Architaenioglossa</taxon>
        <taxon>Ampullarioidea</taxon>
        <taxon>Ampullariidae</taxon>
        <taxon>Pomacea</taxon>
    </lineage>
</organism>
<dbReference type="Proteomes" id="UP000245119">
    <property type="component" value="Linkage Group LG5"/>
</dbReference>
<feature type="compositionally biased region" description="Low complexity" evidence="1">
    <location>
        <begin position="392"/>
        <end position="407"/>
    </location>
</feature>
<evidence type="ECO:0000256" key="1">
    <source>
        <dbReference type="SAM" id="MobiDB-lite"/>
    </source>
</evidence>
<gene>
    <name evidence="2" type="ORF">C0Q70_09134</name>
</gene>
<feature type="region of interest" description="Disordered" evidence="1">
    <location>
        <begin position="1"/>
        <end position="24"/>
    </location>
</feature>
<evidence type="ECO:0000313" key="3">
    <source>
        <dbReference type="Proteomes" id="UP000245119"/>
    </source>
</evidence>
<accession>A0A2T7P8W9</accession>